<feature type="domain" description="RagB/SusD" evidence="6">
    <location>
        <begin position="479"/>
        <end position="633"/>
    </location>
</feature>
<keyword evidence="9" id="KW-1185">Reference proteome</keyword>
<evidence type="ECO:0000313" key="9">
    <source>
        <dbReference type="Proteomes" id="UP000462931"/>
    </source>
</evidence>
<sequence length="633" mass="69383">MKILKYTVTIAILSFFVVSCQKDVSLEPISFQPTNVTTPAQAESQLVGVYNVLSAQQMYGEGLWGYLTAGADESFRSGSLPATILTQHYNIEASEANLYTYWRNLYMGIERANVLLDGLDKLQMNATRRNAIKGQAKFLRAYYFYLLVNHFGDVPLKTTLTTELGTNFNLPRDSAKNVYEFVIKEMEEAHELAESMTTVRTTTIVTKSAIEAMLARVCLSMAGNPVNDETKYAKALFWAKKTIDANIHSLYSSPHPLYAETPAYARVFINNMQNNVNDASIGEGIWDAAFLSKSNATGPYAGLGFPVTQTLGALMGVFSNDASARAPIGFSNATYRALPKLYNLYAPGDLRRDWSVAPYLYRGTSTTRLFSLQVNITGGGGTGARATAFTSNTGAITSIVIDNPGTGYTTAPTITFTSNNTGPTASAPISGTNVALATAVVSGGRLTAINVTRAGSGYPTVYDRAAAKWRREYEVNLPDIRLQNNTACNFPIIRFADVLLMAAEADLKVNGTPSAEAVEYYNRVRRRAFGLNPLSAQPTVDVNTFTMEDIYDERSRELCFEGVRRADLIRWGIMTREMTEVVQDNALRSPSGYAVASSLAANNFLTNPAKYVLFPIPARERELNIALTQNLGW</sequence>
<accession>A0A7K0FQK2</accession>
<evidence type="ECO:0000256" key="3">
    <source>
        <dbReference type="ARBA" id="ARBA00022729"/>
    </source>
</evidence>
<dbReference type="InterPro" id="IPR033985">
    <property type="entry name" value="SusD-like_N"/>
</dbReference>
<gene>
    <name evidence="8" type="ORF">GJJ64_13115</name>
</gene>
<dbReference type="EMBL" id="WKJI01000003">
    <property type="protein sequence ID" value="MRX48132.1"/>
    <property type="molecule type" value="Genomic_DNA"/>
</dbReference>
<evidence type="ECO:0000313" key="8">
    <source>
        <dbReference type="EMBL" id="MRX48132.1"/>
    </source>
</evidence>
<dbReference type="SUPFAM" id="SSF48452">
    <property type="entry name" value="TPR-like"/>
    <property type="match status" value="1"/>
</dbReference>
<dbReference type="InterPro" id="IPR012944">
    <property type="entry name" value="SusD_RagB_dom"/>
</dbReference>
<keyword evidence="5" id="KW-0998">Cell outer membrane</keyword>
<proteinExistence type="inferred from homology"/>
<evidence type="ECO:0000256" key="5">
    <source>
        <dbReference type="ARBA" id="ARBA00023237"/>
    </source>
</evidence>
<comment type="subcellular location">
    <subcellularLocation>
        <location evidence="1">Cell outer membrane</location>
    </subcellularLocation>
</comment>
<evidence type="ECO:0000256" key="1">
    <source>
        <dbReference type="ARBA" id="ARBA00004442"/>
    </source>
</evidence>
<evidence type="ECO:0000256" key="4">
    <source>
        <dbReference type="ARBA" id="ARBA00023136"/>
    </source>
</evidence>
<reference evidence="8 9" key="1">
    <citation type="submission" date="2019-11" db="EMBL/GenBank/DDBJ databases">
        <authorList>
            <person name="Cheng Q."/>
            <person name="Yang Z."/>
        </authorList>
    </citation>
    <scope>NUCLEOTIDE SEQUENCE [LARGE SCALE GENOMIC DNA]</scope>
    <source>
        <strain evidence="8 9">HX-22-1</strain>
    </source>
</reference>
<dbReference type="AlphaFoldDB" id="A0A7K0FQK2"/>
<keyword evidence="4" id="KW-0472">Membrane</keyword>
<dbReference type="PROSITE" id="PS51257">
    <property type="entry name" value="PROKAR_LIPOPROTEIN"/>
    <property type="match status" value="1"/>
</dbReference>
<comment type="similarity">
    <text evidence="2">Belongs to the SusD family.</text>
</comment>
<dbReference type="Proteomes" id="UP000462931">
    <property type="component" value="Unassembled WGS sequence"/>
</dbReference>
<evidence type="ECO:0000259" key="6">
    <source>
        <dbReference type="Pfam" id="PF07980"/>
    </source>
</evidence>
<name>A0A7K0FQK2_9SPHI</name>
<dbReference type="GO" id="GO:0009279">
    <property type="term" value="C:cell outer membrane"/>
    <property type="evidence" value="ECO:0007669"/>
    <property type="project" value="UniProtKB-SubCell"/>
</dbReference>
<dbReference type="Pfam" id="PF14322">
    <property type="entry name" value="SusD-like_3"/>
    <property type="match status" value="1"/>
</dbReference>
<dbReference type="RefSeq" id="WP_154288226.1">
    <property type="nucleotide sequence ID" value="NZ_WKJI01000003.1"/>
</dbReference>
<feature type="domain" description="SusD-like N-terminal" evidence="7">
    <location>
        <begin position="32"/>
        <end position="219"/>
    </location>
</feature>
<dbReference type="Gene3D" id="1.25.40.390">
    <property type="match status" value="2"/>
</dbReference>
<dbReference type="Pfam" id="PF07980">
    <property type="entry name" value="SusD_RagB"/>
    <property type="match status" value="1"/>
</dbReference>
<keyword evidence="3" id="KW-0732">Signal</keyword>
<dbReference type="InterPro" id="IPR011990">
    <property type="entry name" value="TPR-like_helical_dom_sf"/>
</dbReference>
<evidence type="ECO:0000256" key="2">
    <source>
        <dbReference type="ARBA" id="ARBA00006275"/>
    </source>
</evidence>
<protein>
    <submittedName>
        <fullName evidence="8">RagB/SusD family nutrient uptake outer membrane protein</fullName>
    </submittedName>
</protein>
<organism evidence="8 9">
    <name type="scientific">Pedobacter puniceum</name>
    <dbReference type="NCBI Taxonomy" id="2666136"/>
    <lineage>
        <taxon>Bacteria</taxon>
        <taxon>Pseudomonadati</taxon>
        <taxon>Bacteroidota</taxon>
        <taxon>Sphingobacteriia</taxon>
        <taxon>Sphingobacteriales</taxon>
        <taxon>Sphingobacteriaceae</taxon>
        <taxon>Pedobacter</taxon>
    </lineage>
</organism>
<evidence type="ECO:0000259" key="7">
    <source>
        <dbReference type="Pfam" id="PF14322"/>
    </source>
</evidence>
<comment type="caution">
    <text evidence="8">The sequence shown here is derived from an EMBL/GenBank/DDBJ whole genome shotgun (WGS) entry which is preliminary data.</text>
</comment>